<protein>
    <submittedName>
        <fullName evidence="3">Ribose-5-phosphate isomerase</fullName>
    </submittedName>
</protein>
<evidence type="ECO:0000256" key="1">
    <source>
        <dbReference type="ARBA" id="ARBA00008754"/>
    </source>
</evidence>
<dbReference type="SUPFAM" id="SSF89623">
    <property type="entry name" value="Ribose/Galactose isomerase RpiB/AlsB"/>
    <property type="match status" value="1"/>
</dbReference>
<proteinExistence type="inferred from homology"/>
<accession>A0A1G1ZRY7</accession>
<dbReference type="PANTHER" id="PTHR30345">
    <property type="entry name" value="RIBOSE-5-PHOSPHATE ISOMERASE B"/>
    <property type="match status" value="1"/>
</dbReference>
<dbReference type="EMBL" id="MHJI01000002">
    <property type="protein sequence ID" value="OGY66607.1"/>
    <property type="molecule type" value="Genomic_DNA"/>
</dbReference>
<comment type="similarity">
    <text evidence="1">Belongs to the LacAB/RpiB family.</text>
</comment>
<dbReference type="GO" id="GO:0019316">
    <property type="term" value="P:D-allose catabolic process"/>
    <property type="evidence" value="ECO:0007669"/>
    <property type="project" value="TreeGrafter"/>
</dbReference>
<gene>
    <name evidence="3" type="ORF">A3A04_02560</name>
</gene>
<name>A0A1G1ZRY7_9BACT</name>
<feature type="binding site" evidence="2">
    <location>
        <begin position="8"/>
        <end position="9"/>
    </location>
    <ligand>
        <name>D-ribulose 5-phosphate</name>
        <dbReference type="ChEBI" id="CHEBI:58121"/>
    </ligand>
</feature>
<dbReference type="AlphaFoldDB" id="A0A1G1ZRY7"/>
<comment type="caution">
    <text evidence="3">The sequence shown here is derived from an EMBL/GenBank/DDBJ whole genome shotgun (WGS) entry which is preliminary data.</text>
</comment>
<evidence type="ECO:0000313" key="3">
    <source>
        <dbReference type="EMBL" id="OGY66607.1"/>
    </source>
</evidence>
<feature type="binding site" evidence="2">
    <location>
        <position position="141"/>
    </location>
    <ligand>
        <name>D-ribulose 5-phosphate</name>
        <dbReference type="ChEBI" id="CHEBI:58121"/>
    </ligand>
</feature>
<dbReference type="PIRSF" id="PIRSF005384">
    <property type="entry name" value="RpiB_LacA_B"/>
    <property type="match status" value="1"/>
</dbReference>
<feature type="binding site" evidence="2">
    <location>
        <position position="137"/>
    </location>
    <ligand>
        <name>D-ribulose 5-phosphate</name>
        <dbReference type="ChEBI" id="CHEBI:58121"/>
    </ligand>
</feature>
<dbReference type="STRING" id="1798406.A3A04_02560"/>
<sequence length="148" mass="16520">MIIYLAGDHAGFELKEKVKKFLIEKGHTIKDCGPAESDEKDDYPDFIHKAAVNIARDQENVRGIIFGGSGEGEAMVANRYRGVRAAVYYGGSLEIIALSREHNNANILSLGARFLKEDEALRAISLWLTTSFSGEERHVRRINKIEKA</sequence>
<evidence type="ECO:0000313" key="4">
    <source>
        <dbReference type="Proteomes" id="UP000178517"/>
    </source>
</evidence>
<dbReference type="PANTHER" id="PTHR30345:SF0">
    <property type="entry name" value="DNA DAMAGE-REPAIR_TOLERATION PROTEIN DRT102"/>
    <property type="match status" value="1"/>
</dbReference>
<reference evidence="3 4" key="1">
    <citation type="journal article" date="2016" name="Nat. Commun.">
        <title>Thousands of microbial genomes shed light on interconnected biogeochemical processes in an aquifer system.</title>
        <authorList>
            <person name="Anantharaman K."/>
            <person name="Brown C.T."/>
            <person name="Hug L.A."/>
            <person name="Sharon I."/>
            <person name="Castelle C.J."/>
            <person name="Probst A.J."/>
            <person name="Thomas B.C."/>
            <person name="Singh A."/>
            <person name="Wilkins M.J."/>
            <person name="Karaoz U."/>
            <person name="Brodie E.L."/>
            <person name="Williams K.H."/>
            <person name="Hubbard S.S."/>
            <person name="Banfield J.F."/>
        </authorList>
    </citation>
    <scope>NUCLEOTIDE SEQUENCE [LARGE SCALE GENOMIC DNA]</scope>
</reference>
<feature type="binding site" evidence="2">
    <location>
        <position position="113"/>
    </location>
    <ligand>
        <name>D-ribulose 5-phosphate</name>
        <dbReference type="ChEBI" id="CHEBI:58121"/>
    </ligand>
</feature>
<dbReference type="InterPro" id="IPR003500">
    <property type="entry name" value="RpiB_LacA_LacB"/>
</dbReference>
<dbReference type="NCBIfam" id="NF004051">
    <property type="entry name" value="PRK05571.1"/>
    <property type="match status" value="1"/>
</dbReference>
<organism evidence="3 4">
    <name type="scientific">Candidatus Harrisonbacteria bacterium RIFCSPLOWO2_01_FULL_40_28</name>
    <dbReference type="NCBI Taxonomy" id="1798406"/>
    <lineage>
        <taxon>Bacteria</taxon>
        <taxon>Candidatus Harrisoniibacteriota</taxon>
    </lineage>
</organism>
<feature type="binding site" evidence="2">
    <location>
        <begin position="68"/>
        <end position="72"/>
    </location>
    <ligand>
        <name>D-ribulose 5-phosphate</name>
        <dbReference type="ChEBI" id="CHEBI:58121"/>
    </ligand>
</feature>
<keyword evidence="3" id="KW-0413">Isomerase</keyword>
<dbReference type="Proteomes" id="UP000178517">
    <property type="component" value="Unassembled WGS sequence"/>
</dbReference>
<dbReference type="Gene3D" id="3.40.1400.10">
    <property type="entry name" value="Sugar-phosphate isomerase, RpiB/LacA/LacB"/>
    <property type="match status" value="1"/>
</dbReference>
<dbReference type="GO" id="GO:0004751">
    <property type="term" value="F:ribose-5-phosphate isomerase activity"/>
    <property type="evidence" value="ECO:0007669"/>
    <property type="project" value="TreeGrafter"/>
</dbReference>
<dbReference type="InterPro" id="IPR036569">
    <property type="entry name" value="RpiB_LacA_LacB_sf"/>
</dbReference>
<feature type="binding site" evidence="2">
    <location>
        <position position="103"/>
    </location>
    <ligand>
        <name>D-ribulose 5-phosphate</name>
        <dbReference type="ChEBI" id="CHEBI:58121"/>
    </ligand>
</feature>
<dbReference type="Pfam" id="PF02502">
    <property type="entry name" value="LacAB_rpiB"/>
    <property type="match status" value="1"/>
</dbReference>
<dbReference type="GO" id="GO:0009052">
    <property type="term" value="P:pentose-phosphate shunt, non-oxidative branch"/>
    <property type="evidence" value="ECO:0007669"/>
    <property type="project" value="TreeGrafter"/>
</dbReference>
<evidence type="ECO:0000256" key="2">
    <source>
        <dbReference type="PIRSR" id="PIRSR005384-2"/>
    </source>
</evidence>
<dbReference type="NCBIfam" id="TIGR00689">
    <property type="entry name" value="rpiB_lacA_lacB"/>
    <property type="match status" value="1"/>
</dbReference>